<evidence type="ECO:0000313" key="3">
    <source>
        <dbReference type="Proteomes" id="UP000070501"/>
    </source>
</evidence>
<proteinExistence type="predicted"/>
<evidence type="ECO:0000256" key="1">
    <source>
        <dbReference type="SAM" id="MobiDB-lite"/>
    </source>
</evidence>
<sequence>MVPLAAAAAAAAAKRNTWIGYWSRLLRSWTESPNWCAPDRVLELKTDGGMHVLWLTDTDDGDGDNEAGAETARLHMVIRFGWWLPITDDDDDDDNDKGNDDDNRNDDEGGDSITVFRLHHDDEVYQRPGVLVLEALMQLAREDPFKLHILKVSGREERQPAAKILFHLMEEEPTPPNTPVGQASFPVGLPDAAADTIE</sequence>
<reference evidence="3" key="1">
    <citation type="submission" date="2016-02" db="EMBL/GenBank/DDBJ databases">
        <title>Draft genome sequence of Microdochium bolleyi, a fungal endophyte of beachgrass.</title>
        <authorList>
            <consortium name="DOE Joint Genome Institute"/>
            <person name="David A.S."/>
            <person name="May G."/>
            <person name="Haridas S."/>
            <person name="Lim J."/>
            <person name="Wang M."/>
            <person name="Labutti K."/>
            <person name="Lipzen A."/>
            <person name="Barry K."/>
            <person name="Grigoriev I.V."/>
        </authorList>
    </citation>
    <scope>NUCLEOTIDE SEQUENCE [LARGE SCALE GENOMIC DNA]</scope>
    <source>
        <strain evidence="3">J235TASD1</strain>
    </source>
</reference>
<dbReference type="EMBL" id="KQ964261">
    <property type="protein sequence ID" value="KXJ87658.1"/>
    <property type="molecule type" value="Genomic_DNA"/>
</dbReference>
<dbReference type="OrthoDB" id="10557588at2759"/>
<evidence type="ECO:0000313" key="2">
    <source>
        <dbReference type="EMBL" id="KXJ87658.1"/>
    </source>
</evidence>
<feature type="region of interest" description="Disordered" evidence="1">
    <location>
        <begin position="89"/>
        <end position="112"/>
    </location>
</feature>
<name>A0A136IS09_9PEZI</name>
<keyword evidence="3" id="KW-1185">Reference proteome</keyword>
<dbReference type="AlphaFoldDB" id="A0A136IS09"/>
<protein>
    <submittedName>
        <fullName evidence="2">Uncharacterized protein</fullName>
    </submittedName>
</protein>
<organism evidence="2 3">
    <name type="scientific">Microdochium bolleyi</name>
    <dbReference type="NCBI Taxonomy" id="196109"/>
    <lineage>
        <taxon>Eukaryota</taxon>
        <taxon>Fungi</taxon>
        <taxon>Dikarya</taxon>
        <taxon>Ascomycota</taxon>
        <taxon>Pezizomycotina</taxon>
        <taxon>Sordariomycetes</taxon>
        <taxon>Xylariomycetidae</taxon>
        <taxon>Xylariales</taxon>
        <taxon>Microdochiaceae</taxon>
        <taxon>Microdochium</taxon>
    </lineage>
</organism>
<dbReference type="Proteomes" id="UP000070501">
    <property type="component" value="Unassembled WGS sequence"/>
</dbReference>
<gene>
    <name evidence="2" type="ORF">Micbo1qcDRAFT_207859</name>
</gene>
<accession>A0A136IS09</accession>
<dbReference type="InParanoid" id="A0A136IS09"/>